<dbReference type="GO" id="GO:0005886">
    <property type="term" value="C:plasma membrane"/>
    <property type="evidence" value="ECO:0007669"/>
    <property type="project" value="UniProtKB-SubCell"/>
</dbReference>
<feature type="transmembrane region" description="Helical" evidence="10">
    <location>
        <begin position="51"/>
        <end position="75"/>
    </location>
</feature>
<dbReference type="GO" id="GO:0017004">
    <property type="term" value="P:cytochrome complex assembly"/>
    <property type="evidence" value="ECO:0007669"/>
    <property type="project" value="UniProtKB-KW"/>
</dbReference>
<dbReference type="NCBIfam" id="NF007691">
    <property type="entry name" value="PRK10369.1"/>
    <property type="match status" value="1"/>
</dbReference>
<evidence type="ECO:0000256" key="1">
    <source>
        <dbReference type="ARBA" id="ARBA00004429"/>
    </source>
</evidence>
<evidence type="ECO:0000259" key="11">
    <source>
        <dbReference type="Pfam" id="PF01578"/>
    </source>
</evidence>
<dbReference type="PRINTS" id="PR01410">
    <property type="entry name" value="CCBIOGENESIS"/>
</dbReference>
<feature type="transmembrane region" description="Helical" evidence="10">
    <location>
        <begin position="496"/>
        <end position="519"/>
    </location>
</feature>
<dbReference type="Proteomes" id="UP000291106">
    <property type="component" value="Chromosome"/>
</dbReference>
<feature type="transmembrane region" description="Helical" evidence="10">
    <location>
        <begin position="263"/>
        <end position="279"/>
    </location>
</feature>
<dbReference type="InterPro" id="IPR002541">
    <property type="entry name" value="Cyt_c_assembly"/>
</dbReference>
<dbReference type="KEGG" id="smai:EXU30_10075"/>
<dbReference type="GO" id="GO:0016829">
    <property type="term" value="F:lyase activity"/>
    <property type="evidence" value="ECO:0007669"/>
    <property type="project" value="UniProtKB-KW"/>
</dbReference>
<evidence type="ECO:0000256" key="5">
    <source>
        <dbReference type="ARBA" id="ARBA00022692"/>
    </source>
</evidence>
<comment type="subcellular location">
    <subcellularLocation>
        <location evidence="1">Cell inner membrane</location>
        <topology evidence="1">Multi-pass membrane protein</topology>
    </subcellularLocation>
</comment>
<reference evidence="13 14" key="1">
    <citation type="submission" date="2019-02" db="EMBL/GenBank/DDBJ databases">
        <title>Shewanella sp. D4-2 isolated from Dokdo Island.</title>
        <authorList>
            <person name="Baek K."/>
        </authorList>
    </citation>
    <scope>NUCLEOTIDE SEQUENCE [LARGE SCALE GENOMIC DNA]</scope>
    <source>
        <strain evidence="13 14">D4-2</strain>
    </source>
</reference>
<dbReference type="PRINTS" id="PR01411">
    <property type="entry name" value="CCMFBIOGNSIS"/>
</dbReference>
<feature type="transmembrane region" description="Helical" evidence="10">
    <location>
        <begin position="286"/>
        <end position="306"/>
    </location>
</feature>
<keyword evidence="5 10" id="KW-0812">Transmembrane</keyword>
<feature type="domain" description="Cytochrome c-type biogenesis protein CcmF C-terminal" evidence="12">
    <location>
        <begin position="329"/>
        <end position="644"/>
    </location>
</feature>
<dbReference type="RefSeq" id="WP_130599691.1">
    <property type="nucleotide sequence ID" value="NZ_CP036200.1"/>
</dbReference>
<evidence type="ECO:0000256" key="4">
    <source>
        <dbReference type="ARBA" id="ARBA00022519"/>
    </source>
</evidence>
<dbReference type="PANTHER" id="PTHR43653:SF1">
    <property type="entry name" value="CYTOCHROME C-TYPE BIOGENESIS PROTEIN CCMF"/>
    <property type="match status" value="1"/>
</dbReference>
<evidence type="ECO:0000256" key="7">
    <source>
        <dbReference type="ARBA" id="ARBA00022989"/>
    </source>
</evidence>
<evidence type="ECO:0000256" key="2">
    <source>
        <dbReference type="ARBA" id="ARBA00009186"/>
    </source>
</evidence>
<evidence type="ECO:0000256" key="10">
    <source>
        <dbReference type="SAM" id="Phobius"/>
    </source>
</evidence>
<feature type="domain" description="Cytochrome c assembly protein" evidence="11">
    <location>
        <begin position="102"/>
        <end position="309"/>
    </location>
</feature>
<dbReference type="InterPro" id="IPR003568">
    <property type="entry name" value="Cyt_c_biogenesis_CcmF"/>
</dbReference>
<evidence type="ECO:0000256" key="6">
    <source>
        <dbReference type="ARBA" id="ARBA00022748"/>
    </source>
</evidence>
<dbReference type="GO" id="GO:0015232">
    <property type="term" value="F:heme transmembrane transporter activity"/>
    <property type="evidence" value="ECO:0007669"/>
    <property type="project" value="InterPro"/>
</dbReference>
<feature type="transmembrane region" description="Helical" evidence="10">
    <location>
        <begin position="109"/>
        <end position="125"/>
    </location>
</feature>
<feature type="transmembrane region" description="Helical" evidence="10">
    <location>
        <begin position="223"/>
        <end position="243"/>
    </location>
</feature>
<dbReference type="Pfam" id="PF16327">
    <property type="entry name" value="CcmF_C"/>
    <property type="match status" value="1"/>
</dbReference>
<dbReference type="EMBL" id="CP036200">
    <property type="protein sequence ID" value="QBF83002.1"/>
    <property type="molecule type" value="Genomic_DNA"/>
</dbReference>
<feature type="transmembrane region" description="Helical" evidence="10">
    <location>
        <begin position="6"/>
        <end position="30"/>
    </location>
</feature>
<protein>
    <submittedName>
        <fullName evidence="13">Heme lyase CcmF/NrfE family subunit</fullName>
    </submittedName>
</protein>
<accession>A0A411PI17</accession>
<comment type="similarity">
    <text evidence="2">Belongs to the CcmF/CycK/Ccl1/NrfE/CcsA family.</text>
</comment>
<evidence type="ECO:0000313" key="13">
    <source>
        <dbReference type="EMBL" id="QBF83002.1"/>
    </source>
</evidence>
<comment type="function">
    <text evidence="9">Required for the biogenesis of c-type cytochromes. Possible subunit of a heme lyase.</text>
</comment>
<keyword evidence="14" id="KW-1185">Reference proteome</keyword>
<evidence type="ECO:0000259" key="12">
    <source>
        <dbReference type="Pfam" id="PF16327"/>
    </source>
</evidence>
<evidence type="ECO:0000256" key="8">
    <source>
        <dbReference type="ARBA" id="ARBA00023136"/>
    </source>
</evidence>
<keyword evidence="8 10" id="KW-0472">Membrane</keyword>
<keyword evidence="3" id="KW-1003">Cell membrane</keyword>
<keyword evidence="13" id="KW-0456">Lyase</keyword>
<name>A0A411PI17_9GAMM</name>
<feature type="transmembrane region" description="Helical" evidence="10">
    <location>
        <begin position="465"/>
        <end position="484"/>
    </location>
</feature>
<keyword evidence="7 10" id="KW-1133">Transmembrane helix</keyword>
<evidence type="ECO:0000313" key="14">
    <source>
        <dbReference type="Proteomes" id="UP000291106"/>
    </source>
</evidence>
<evidence type="ECO:0000256" key="9">
    <source>
        <dbReference type="ARBA" id="ARBA00037230"/>
    </source>
</evidence>
<feature type="transmembrane region" description="Helical" evidence="10">
    <location>
        <begin position="190"/>
        <end position="211"/>
    </location>
</feature>
<dbReference type="InterPro" id="IPR003567">
    <property type="entry name" value="Cyt_c_biogenesis"/>
</dbReference>
<keyword evidence="4" id="KW-0997">Cell inner membrane</keyword>
<dbReference type="Pfam" id="PF01578">
    <property type="entry name" value="Cytochrom_C_asm"/>
    <property type="match status" value="1"/>
</dbReference>
<dbReference type="NCBIfam" id="TIGR00353">
    <property type="entry name" value="nrfE"/>
    <property type="match status" value="1"/>
</dbReference>
<feature type="transmembrane region" description="Helical" evidence="10">
    <location>
        <begin position="326"/>
        <end position="345"/>
    </location>
</feature>
<sequence length="669" mass="73138">MIAEIGLLLLIIALVISASLSLLPLFSHFAAKRRAPNKAILGQCEPKLNPYIALLTHLNTLALCGAFAILVYVLVVSDFSVAYVANHSNTQLPMIFKVAAAWGGHEGSMLLWIVATAVLASIFVVKNRNKPQFCSHFSAAIALILLGFLAFLLFTSNPFERLLPNIPVEGRDLNPILQDIGLVFHPPLLFMGYVGLTICFAATIACLLDTGKQLHNNMLSLRPWALFAWITLTGGNAFGSWWAYNELGWGGWWFWDPVENASFIPWLVATAYVHSLWLTQTQRRFYASTAFIGLLGFSLCLLGTFLVRSGVVQSVHAFASDPSRGISILTLLFVSCCGGYTLFVAKYSMLANQGVNNRNAQTNTAAMSVFLGILLLVIAALSVLLGTCYPLIFDVLFGRTISVGAPYFNSLFIPMVALISIVMGLAPCLRFKQQASFKPIMLAAAAISFGASLAVTLPLALGFQAALGVFAACFLAITLGYCAYQAIKTSQINSRFIGMFIAHLGLVVSIIGATVVSNFEQEELLRMGPGQGKELAGYTFIYRSTEQVSHPSYEAIQANIEVQDSLENTISFITPQRRTFNTNAMQLSAAGVYRQWYGDLYVSMGQALSDSEYLIRINYKPLVSWIWLGAILMMFGGVVSMLNKALVTRRQYSVTKTSKTVKQEATHAM</sequence>
<feature type="transmembrane region" description="Helical" evidence="10">
    <location>
        <begin position="366"/>
        <end position="392"/>
    </location>
</feature>
<dbReference type="InterPro" id="IPR032523">
    <property type="entry name" value="CcmF_C"/>
</dbReference>
<keyword evidence="6" id="KW-0201">Cytochrome c-type biogenesis</keyword>
<feature type="transmembrane region" description="Helical" evidence="10">
    <location>
        <begin position="137"/>
        <end position="155"/>
    </location>
</feature>
<dbReference type="GO" id="GO:0020037">
    <property type="term" value="F:heme binding"/>
    <property type="evidence" value="ECO:0007669"/>
    <property type="project" value="InterPro"/>
</dbReference>
<feature type="transmembrane region" description="Helical" evidence="10">
    <location>
        <begin position="440"/>
        <end position="459"/>
    </location>
</feature>
<dbReference type="PANTHER" id="PTHR43653">
    <property type="entry name" value="CYTOCHROME C ASSEMBLY PROTEIN-RELATED"/>
    <property type="match status" value="1"/>
</dbReference>
<proteinExistence type="inferred from homology"/>
<feature type="transmembrane region" description="Helical" evidence="10">
    <location>
        <begin position="407"/>
        <end position="428"/>
    </location>
</feature>
<feature type="transmembrane region" description="Helical" evidence="10">
    <location>
        <begin position="622"/>
        <end position="642"/>
    </location>
</feature>
<organism evidence="13 14">
    <name type="scientific">Shewanella maritima</name>
    <dbReference type="NCBI Taxonomy" id="2520507"/>
    <lineage>
        <taxon>Bacteria</taxon>
        <taxon>Pseudomonadati</taxon>
        <taxon>Pseudomonadota</taxon>
        <taxon>Gammaproteobacteria</taxon>
        <taxon>Alteromonadales</taxon>
        <taxon>Shewanellaceae</taxon>
        <taxon>Shewanella</taxon>
    </lineage>
</organism>
<evidence type="ECO:0000256" key="3">
    <source>
        <dbReference type="ARBA" id="ARBA00022475"/>
    </source>
</evidence>
<dbReference type="AlphaFoldDB" id="A0A411PI17"/>
<dbReference type="OrthoDB" id="9761451at2"/>
<gene>
    <name evidence="13" type="ORF">EXU30_10075</name>
</gene>